<dbReference type="AlphaFoldDB" id="A0A344TJB4"/>
<keyword evidence="3" id="KW-1185">Reference proteome</keyword>
<feature type="domain" description="ATPase AAA-type core" evidence="1">
    <location>
        <begin position="40"/>
        <end position="305"/>
    </location>
</feature>
<evidence type="ECO:0000313" key="2">
    <source>
        <dbReference type="EMBL" id="AXE18735.1"/>
    </source>
</evidence>
<dbReference type="Pfam" id="PF13304">
    <property type="entry name" value="AAA_21"/>
    <property type="match status" value="1"/>
</dbReference>
<dbReference type="SUPFAM" id="SSF52540">
    <property type="entry name" value="P-loop containing nucleoside triphosphate hydrolases"/>
    <property type="match status" value="1"/>
</dbReference>
<dbReference type="GO" id="GO:0005524">
    <property type="term" value="F:ATP binding"/>
    <property type="evidence" value="ECO:0007669"/>
    <property type="project" value="InterPro"/>
</dbReference>
<gene>
    <name evidence="2" type="ORF">DR864_13735</name>
</gene>
<protein>
    <recommendedName>
        <fullName evidence="1">ATPase AAA-type core domain-containing protein</fullName>
    </recommendedName>
</protein>
<dbReference type="Proteomes" id="UP000251993">
    <property type="component" value="Chromosome"/>
</dbReference>
<dbReference type="Gene3D" id="3.40.50.300">
    <property type="entry name" value="P-loop containing nucleotide triphosphate hydrolases"/>
    <property type="match status" value="1"/>
</dbReference>
<dbReference type="InterPro" id="IPR027417">
    <property type="entry name" value="P-loop_NTPase"/>
</dbReference>
<dbReference type="RefSeq" id="WP_114067517.1">
    <property type="nucleotide sequence ID" value="NZ_CP030850.1"/>
</dbReference>
<evidence type="ECO:0000313" key="3">
    <source>
        <dbReference type="Proteomes" id="UP000251993"/>
    </source>
</evidence>
<dbReference type="EMBL" id="CP030850">
    <property type="protein sequence ID" value="AXE18735.1"/>
    <property type="molecule type" value="Genomic_DNA"/>
</dbReference>
<dbReference type="PANTHER" id="PTHR43581">
    <property type="entry name" value="ATP/GTP PHOSPHATASE"/>
    <property type="match status" value="1"/>
</dbReference>
<accession>A0A344TJB4</accession>
<dbReference type="OrthoDB" id="9805802at2"/>
<name>A0A344TJB4_9BACT</name>
<dbReference type="GO" id="GO:0016887">
    <property type="term" value="F:ATP hydrolysis activity"/>
    <property type="evidence" value="ECO:0007669"/>
    <property type="project" value="InterPro"/>
</dbReference>
<dbReference type="KEGG" id="run:DR864_13735"/>
<organism evidence="2 3">
    <name type="scientific">Runella rosea</name>
    <dbReference type="NCBI Taxonomy" id="2259595"/>
    <lineage>
        <taxon>Bacteria</taxon>
        <taxon>Pseudomonadati</taxon>
        <taxon>Bacteroidota</taxon>
        <taxon>Cytophagia</taxon>
        <taxon>Cytophagales</taxon>
        <taxon>Spirosomataceae</taxon>
        <taxon>Runella</taxon>
    </lineage>
</organism>
<evidence type="ECO:0000259" key="1">
    <source>
        <dbReference type="Pfam" id="PF13304"/>
    </source>
</evidence>
<sequence length="409" mass="46245">MNQEIEGVYLSKVTIKNFNCFRGEQTISFTRPDGRYQQWNVILGNNNTGKTTILRLLSGLVDSKKIKMFFPLVPQIKIYIDRLISKDVVAAISLQTLNNNELIQVEDYPSRLDSKTIPKKIQIYGYGTSRRMSTTSISEDSSVDSIEGLFQDNHELINAEEWLLQLDYGAKNGIKNAEIVLNKLKTVLTSGLLPDVKAIELKSELNPETNSIKNYALFETDYGNVRLKDLGYGYQATMAWVVDLAKKLFERYASLDNPLTGAAIVLVDEIDLHLHPDWQRQVISHLSNIFPNVQFIVTAHSPLIVQSADNVNLIILEKGKDNQTHIRQEFGTFKGWTVEEILQDLMGLGDKTLSDTYLSLLYQFEDGLDTDNYEKAKAAYDELLLILHPQSSQRKLLKLQLGAIAPTTV</sequence>
<dbReference type="PANTHER" id="PTHR43581:SF2">
    <property type="entry name" value="EXCINUCLEASE ATPASE SUBUNIT"/>
    <property type="match status" value="1"/>
</dbReference>
<dbReference type="InterPro" id="IPR051396">
    <property type="entry name" value="Bact_Antivir_Def_Nuclease"/>
</dbReference>
<proteinExistence type="predicted"/>
<dbReference type="InterPro" id="IPR003959">
    <property type="entry name" value="ATPase_AAA_core"/>
</dbReference>
<reference evidence="2 3" key="1">
    <citation type="submission" date="2018-07" db="EMBL/GenBank/DDBJ databases">
        <title>Genome sequencing of Runella.</title>
        <authorList>
            <person name="Baek M.-G."/>
            <person name="Yi H."/>
        </authorList>
    </citation>
    <scope>NUCLEOTIDE SEQUENCE [LARGE SCALE GENOMIC DNA]</scope>
    <source>
        <strain evidence="2 3">HYN0085</strain>
    </source>
</reference>